<evidence type="ECO:0000313" key="3">
    <source>
        <dbReference type="Proteomes" id="UP000838756"/>
    </source>
</evidence>
<reference evidence="2" key="1">
    <citation type="submission" date="2022-03" db="EMBL/GenBank/DDBJ databases">
        <authorList>
            <person name="Lindestad O."/>
        </authorList>
    </citation>
    <scope>NUCLEOTIDE SEQUENCE</scope>
</reference>
<organism evidence="2 3">
    <name type="scientific">Pararge aegeria aegeria</name>
    <dbReference type="NCBI Taxonomy" id="348720"/>
    <lineage>
        <taxon>Eukaryota</taxon>
        <taxon>Metazoa</taxon>
        <taxon>Ecdysozoa</taxon>
        <taxon>Arthropoda</taxon>
        <taxon>Hexapoda</taxon>
        <taxon>Insecta</taxon>
        <taxon>Pterygota</taxon>
        <taxon>Neoptera</taxon>
        <taxon>Endopterygota</taxon>
        <taxon>Lepidoptera</taxon>
        <taxon>Glossata</taxon>
        <taxon>Ditrysia</taxon>
        <taxon>Papilionoidea</taxon>
        <taxon>Nymphalidae</taxon>
        <taxon>Satyrinae</taxon>
        <taxon>Satyrini</taxon>
        <taxon>Parargina</taxon>
        <taxon>Pararge</taxon>
    </lineage>
</organism>
<keyword evidence="1" id="KW-0812">Transmembrane</keyword>
<evidence type="ECO:0000256" key="1">
    <source>
        <dbReference type="SAM" id="Phobius"/>
    </source>
</evidence>
<gene>
    <name evidence="2" type="primary">jg20694</name>
    <name evidence="2" type="ORF">PAEG_LOCUS16758</name>
</gene>
<dbReference type="Proteomes" id="UP000838756">
    <property type="component" value="Unassembled WGS sequence"/>
</dbReference>
<dbReference type="EMBL" id="CAKXAJ010025471">
    <property type="protein sequence ID" value="CAH2240147.1"/>
    <property type="molecule type" value="Genomic_DNA"/>
</dbReference>
<name>A0A8S4RR91_9NEOP</name>
<proteinExistence type="predicted"/>
<sequence>MTTIYVLESVAGASSPELTVIDGEVTIKNFFKCIINNNGNVMNVENDGTKTFVSLETPLFGLITWTCDENYKGETISFFTCGSCGIYCVYNQYISKCQSKILPIVIGLVSGIVISMVILLLCLTIFKRRINVIYAKIIVHFLMRSDRRRVQRIIRYNKATGLNIDVKLKQVKYNNEIIDNIIEENRLKLMRQLCPENKDPIYSEIVYNRSIEYRQANELLERSESRLRMLTELRDNDRYKYIRSRQISKTIVAGLAIASAVPKDTYGCDQMLYIKSNGRICYSGKCYDLSTYSLSLSDGETAFFNDLNNERLSIKLDSIYNIARFSSLYDTSSYTISNEMTWNCLGSGKCWYGSECRNGYKLNVLSKDTKEPHGYGCHMTSVSCVGAMCTHGTSCVWYRWQITPTGPKIPVYSLVSEIWEVKLTVKYKDLVKTILLNTNNPKYDMNNILSEVMNHMPIYITGVNYEKIHLRNSLLGINGTYFNIDSAPHNMPQKGLIGDLQIDKHDTKILFHDNDIDCSVDSCTVKCITNEPALNRLTKTSPYKVDKYNVEHLKMYNDGWINYRYRSSGHGTISFGKVELKELIVEKPHCIIEVGISYACEACNDQPRATFISKNIKTEGMMDYESNCTWDRSSVSCNNGMYDMIQISKNKYCNLYIPLINQSIDITFEYEYRGVLSDMKTIRAETTTDIIGDIISDKTFITTLLTSLSGFMILTGIGTMVIKTFRVGVIAVGRKEIQTA</sequence>
<dbReference type="AlphaFoldDB" id="A0A8S4RR91"/>
<evidence type="ECO:0000313" key="2">
    <source>
        <dbReference type="EMBL" id="CAH2240147.1"/>
    </source>
</evidence>
<feature type="transmembrane region" description="Helical" evidence="1">
    <location>
        <begin position="700"/>
        <end position="722"/>
    </location>
</feature>
<comment type="caution">
    <text evidence="2">The sequence shown here is derived from an EMBL/GenBank/DDBJ whole genome shotgun (WGS) entry which is preliminary data.</text>
</comment>
<feature type="transmembrane region" description="Helical" evidence="1">
    <location>
        <begin position="101"/>
        <end position="126"/>
    </location>
</feature>
<dbReference type="OrthoDB" id="7320873at2759"/>
<keyword evidence="1" id="KW-1133">Transmembrane helix</keyword>
<keyword evidence="3" id="KW-1185">Reference proteome</keyword>
<protein>
    <submittedName>
        <fullName evidence="2">Jg20694 protein</fullName>
    </submittedName>
</protein>
<accession>A0A8S4RR91</accession>
<keyword evidence="1" id="KW-0472">Membrane</keyword>